<dbReference type="SMART" id="SM00382">
    <property type="entry name" value="AAA"/>
    <property type="match status" value="2"/>
</dbReference>
<keyword evidence="5 11" id="KW-0378">Hydrolase</keyword>
<feature type="binding site" evidence="11">
    <location>
        <begin position="355"/>
        <end position="362"/>
    </location>
    <ligand>
        <name>ATP</name>
        <dbReference type="ChEBI" id="CHEBI:30616"/>
        <label>2</label>
    </ligand>
</feature>
<evidence type="ECO:0000256" key="5">
    <source>
        <dbReference type="ARBA" id="ARBA00022801"/>
    </source>
</evidence>
<dbReference type="CDD" id="cd03221">
    <property type="entry name" value="ABCF_EF-3"/>
    <property type="match status" value="2"/>
</dbReference>
<dbReference type="GO" id="GO:0006281">
    <property type="term" value="P:DNA repair"/>
    <property type="evidence" value="ECO:0007669"/>
    <property type="project" value="UniProtKB-KW"/>
</dbReference>
<dbReference type="PATRIC" id="fig|740709.3.peg.450"/>
<keyword evidence="2 11" id="KW-0677">Repeat</keyword>
<sequence>MTLVRVKQAQLAFGHHAILDNADFIIEAGERVCLVGRNGAGKSTLLKAIAGDIQLDGGSVQYVGDTVVARLPQDPPASSPQSVYDYVADALAESGKLLQDYHRLMQQMSDGSEVDDATLKRLDKLQSALDACDGWQLSTQVEQVLSRLGLTADETLANLSGGWLRRVALAKALVLQPDLLLLDEPTNHLDVDMVRWLEEAVLNFNGAVLFISHDRAFIRRLSTRIVDLDRGQLSSFPGDYDAYVSKKEELLNVEAQQAAEFDKKLAQEETWIRQGIKARRTRNEGRVRALQALRKERAARRERQGSAQLGVNEAQRSGKLVFEGQQMALSFGPEQRILNDFDLTLMRGDKLALVGPNGCGKSTLIKVILGQQPVDAGHVRLGTNLEVAYFDQHRAQLDPELSIVDNVGDGKQDVTYNGRSRHILSYLQDFLFSPQQARTPVKALSGGERNRALLAKLFLQPSNLLILDEPTNDLDIDTLELLEQIIADYQGTVILVSHDREFVDNTATQVLLFQGQGIINEIVGGFTEINHFLQAQGQKNEQSAAQKKSSEAGTKTTSKQSDSQTSASAGRRPVKKLSYKLQRELEQLPEQIEQLEQELADYQQQVNDPAFFSQPVTVTEPLLQRMANIESELMQALERWDELEQLQQ</sequence>
<feature type="binding site" evidence="11">
    <location>
        <begin position="36"/>
        <end position="43"/>
    </location>
    <ligand>
        <name>ATP</name>
        <dbReference type="ChEBI" id="CHEBI:30616"/>
        <label>1</label>
    </ligand>
</feature>
<keyword evidence="4 11" id="KW-0227">DNA damage</keyword>
<keyword evidence="6 11" id="KW-0067">ATP-binding</keyword>
<dbReference type="InterPro" id="IPR003439">
    <property type="entry name" value="ABC_transporter-like_ATP-bd"/>
</dbReference>
<dbReference type="GO" id="GO:0005524">
    <property type="term" value="F:ATP binding"/>
    <property type="evidence" value="ECO:0007669"/>
    <property type="project" value="UniProtKB-UniRule"/>
</dbReference>
<dbReference type="PANTHER" id="PTHR42855">
    <property type="entry name" value="ABC TRANSPORTER ATP-BINDING SUBUNIT"/>
    <property type="match status" value="1"/>
</dbReference>
<evidence type="ECO:0000313" key="14">
    <source>
        <dbReference type="EMBL" id="EKE87023.1"/>
    </source>
</evidence>
<feature type="coiled-coil region" evidence="11">
    <location>
        <begin position="578"/>
        <end position="646"/>
    </location>
</feature>
<dbReference type="InterPro" id="IPR032781">
    <property type="entry name" value="ABC_tran_Xtn"/>
</dbReference>
<dbReference type="Pfam" id="PF00005">
    <property type="entry name" value="ABC_tran"/>
    <property type="match status" value="2"/>
</dbReference>
<comment type="subcellular location">
    <subcellularLocation>
        <location evidence="11">Cytoplasm</location>
    </subcellularLocation>
    <text evidence="11">Associates with ribosomes.</text>
</comment>
<dbReference type="InterPro" id="IPR017871">
    <property type="entry name" value="ABC_transporter-like_CS"/>
</dbReference>
<dbReference type="InterPro" id="IPR043686">
    <property type="entry name" value="Uup"/>
</dbReference>
<evidence type="ECO:0000256" key="6">
    <source>
        <dbReference type="ARBA" id="ARBA00022840"/>
    </source>
</evidence>
<proteinExistence type="inferred from homology"/>
<dbReference type="InterPro" id="IPR032524">
    <property type="entry name" value="ABC_tran_C"/>
</dbReference>
<evidence type="ECO:0000256" key="12">
    <source>
        <dbReference type="SAM" id="MobiDB-lite"/>
    </source>
</evidence>
<dbReference type="PROSITE" id="PS50893">
    <property type="entry name" value="ABC_TRANSPORTER_2"/>
    <property type="match status" value="2"/>
</dbReference>
<keyword evidence="1 11" id="KW-0963">Cytoplasm</keyword>
<feature type="compositionally biased region" description="Polar residues" evidence="12">
    <location>
        <begin position="537"/>
        <end position="553"/>
    </location>
</feature>
<dbReference type="InterPro" id="IPR051309">
    <property type="entry name" value="ABCF_ATPase"/>
</dbReference>
<accession>K2KG93</accession>
<comment type="caution">
    <text evidence="14">The sequence shown here is derived from an EMBL/GenBank/DDBJ whole genome shotgun (WGS) entry which is preliminary data.</text>
</comment>
<evidence type="ECO:0000259" key="13">
    <source>
        <dbReference type="PROSITE" id="PS50893"/>
    </source>
</evidence>
<feature type="domain" description="ABC transporter" evidence="13">
    <location>
        <begin position="322"/>
        <end position="540"/>
    </location>
</feature>
<protein>
    <recommendedName>
        <fullName evidence="11">ATP-binding protein Uup</fullName>
        <ecNumber evidence="11">3.6.1.-</ecNumber>
    </recommendedName>
</protein>
<reference evidence="14 15" key="1">
    <citation type="journal article" date="2012" name="J. Bacteriol.">
        <title>Genome Sequence of Idiomarina xiamenensis Type Strain 10-D-4.</title>
        <authorList>
            <person name="Lai Q."/>
            <person name="Wang L."/>
            <person name="Wang W."/>
            <person name="Shao Z."/>
        </authorList>
    </citation>
    <scope>NUCLEOTIDE SEQUENCE [LARGE SCALE GENOMIC DNA]</scope>
    <source>
        <strain evidence="14 15">10-D-4</strain>
    </source>
</reference>
<gene>
    <name evidence="11" type="primary">uup</name>
    <name evidence="14" type="ORF">A10D4_02237</name>
</gene>
<keyword evidence="8 11" id="KW-0234">DNA repair</keyword>
<evidence type="ECO:0000256" key="3">
    <source>
        <dbReference type="ARBA" id="ARBA00022741"/>
    </source>
</evidence>
<evidence type="ECO:0000256" key="10">
    <source>
        <dbReference type="ARBA" id="ARBA00061478"/>
    </source>
</evidence>
<dbReference type="SUPFAM" id="SSF52540">
    <property type="entry name" value="P-loop containing nucleoside triphosphate hydrolases"/>
    <property type="match status" value="2"/>
</dbReference>
<keyword evidence="7 11" id="KW-0238">DNA-binding</keyword>
<dbReference type="OrthoDB" id="9808609at2"/>
<comment type="catalytic activity">
    <reaction evidence="9 11">
        <text>ATP + H2O = ADP + phosphate + H(+)</text>
        <dbReference type="Rhea" id="RHEA:13065"/>
        <dbReference type="ChEBI" id="CHEBI:15377"/>
        <dbReference type="ChEBI" id="CHEBI:15378"/>
        <dbReference type="ChEBI" id="CHEBI:30616"/>
        <dbReference type="ChEBI" id="CHEBI:43474"/>
        <dbReference type="ChEBI" id="CHEBI:456216"/>
    </reaction>
</comment>
<evidence type="ECO:0000256" key="7">
    <source>
        <dbReference type="ARBA" id="ARBA00023125"/>
    </source>
</evidence>
<dbReference type="EC" id="3.6.1.-" evidence="11"/>
<dbReference type="Proteomes" id="UP000014115">
    <property type="component" value="Unassembled WGS sequence"/>
</dbReference>
<dbReference type="Gene3D" id="1.10.287.380">
    <property type="entry name" value="Valyl-tRNA synthetase, C-terminal domain"/>
    <property type="match status" value="1"/>
</dbReference>
<evidence type="ECO:0000256" key="1">
    <source>
        <dbReference type="ARBA" id="ARBA00022490"/>
    </source>
</evidence>
<dbReference type="GO" id="GO:0016887">
    <property type="term" value="F:ATP hydrolysis activity"/>
    <property type="evidence" value="ECO:0007669"/>
    <property type="project" value="UniProtKB-UniRule"/>
</dbReference>
<feature type="compositionally biased region" description="Low complexity" evidence="12">
    <location>
        <begin position="554"/>
        <end position="569"/>
    </location>
</feature>
<dbReference type="GO" id="GO:0005737">
    <property type="term" value="C:cytoplasm"/>
    <property type="evidence" value="ECO:0007669"/>
    <property type="project" value="UniProtKB-SubCell"/>
</dbReference>
<keyword evidence="3 11" id="KW-0547">Nucleotide-binding</keyword>
<comment type="similarity">
    <text evidence="10 11">Belongs to the ABC transporter superfamily. ABCF family. Uup subfamily.</text>
</comment>
<evidence type="ECO:0000256" key="4">
    <source>
        <dbReference type="ARBA" id="ARBA00022763"/>
    </source>
</evidence>
<dbReference type="GO" id="GO:0043022">
    <property type="term" value="F:ribosome binding"/>
    <property type="evidence" value="ECO:0007669"/>
    <property type="project" value="UniProtKB-UniRule"/>
</dbReference>
<dbReference type="FunFam" id="3.40.50.300:FF:000309">
    <property type="entry name" value="ABC transporter ATP-binding protein"/>
    <property type="match status" value="1"/>
</dbReference>
<name>K2KG93_9GAMM</name>
<dbReference type="PROSITE" id="PS00211">
    <property type="entry name" value="ABC_TRANSPORTER_1"/>
    <property type="match status" value="2"/>
</dbReference>
<organism evidence="14 15">
    <name type="scientific">Idiomarina xiamenensis 10-D-4</name>
    <dbReference type="NCBI Taxonomy" id="740709"/>
    <lineage>
        <taxon>Bacteria</taxon>
        <taxon>Pseudomonadati</taxon>
        <taxon>Pseudomonadota</taxon>
        <taxon>Gammaproteobacteria</taxon>
        <taxon>Alteromonadales</taxon>
        <taxon>Idiomarinaceae</taxon>
        <taxon>Idiomarina</taxon>
    </lineage>
</organism>
<dbReference type="GO" id="GO:0003677">
    <property type="term" value="F:DNA binding"/>
    <property type="evidence" value="ECO:0007669"/>
    <property type="project" value="UniProtKB-UniRule"/>
</dbReference>
<dbReference type="STRING" id="740709.A10D4_02237"/>
<dbReference type="FunFam" id="3.40.50.300:FF:000011">
    <property type="entry name" value="Putative ABC transporter ATP-binding component"/>
    <property type="match status" value="1"/>
</dbReference>
<evidence type="ECO:0000256" key="11">
    <source>
        <dbReference type="HAMAP-Rule" id="MF_00848"/>
    </source>
</evidence>
<dbReference type="Pfam" id="PF16326">
    <property type="entry name" value="ABC_tran_CTD"/>
    <property type="match status" value="1"/>
</dbReference>
<comment type="function">
    <text evidence="11">Probably plays a role in ribosome assembly or function. May be involved in resolution of branched DNA intermediates that result from template switching in postreplication gaps. Binds DNA and has ATPase activity.</text>
</comment>
<feature type="domain" description="ABC transporter" evidence="13">
    <location>
        <begin position="4"/>
        <end position="255"/>
    </location>
</feature>
<evidence type="ECO:0000256" key="2">
    <source>
        <dbReference type="ARBA" id="ARBA00022737"/>
    </source>
</evidence>
<dbReference type="Pfam" id="PF12848">
    <property type="entry name" value="ABC_tran_Xtn"/>
    <property type="match status" value="1"/>
</dbReference>
<evidence type="ECO:0000256" key="9">
    <source>
        <dbReference type="ARBA" id="ARBA00049360"/>
    </source>
</evidence>
<dbReference type="RefSeq" id="WP_008487462.1">
    <property type="nucleotide sequence ID" value="NZ_AMRG01000002.1"/>
</dbReference>
<feature type="region of interest" description="Disordered" evidence="12">
    <location>
        <begin position="537"/>
        <end position="574"/>
    </location>
</feature>
<evidence type="ECO:0000313" key="15">
    <source>
        <dbReference type="Proteomes" id="UP000014115"/>
    </source>
</evidence>
<dbReference type="AlphaFoldDB" id="K2KG93"/>
<keyword evidence="11" id="KW-0175">Coiled coil</keyword>
<keyword evidence="15" id="KW-1185">Reference proteome</keyword>
<dbReference type="InterPro" id="IPR037118">
    <property type="entry name" value="Val-tRNA_synth_C_sf"/>
</dbReference>
<dbReference type="eggNOG" id="COG0488">
    <property type="taxonomic scope" value="Bacteria"/>
</dbReference>
<dbReference type="InterPro" id="IPR027417">
    <property type="entry name" value="P-loop_NTPase"/>
</dbReference>
<dbReference type="Gene3D" id="3.40.50.300">
    <property type="entry name" value="P-loop containing nucleotide triphosphate hydrolases"/>
    <property type="match status" value="2"/>
</dbReference>
<dbReference type="HAMAP" id="MF_00848">
    <property type="entry name" value="Uup"/>
    <property type="match status" value="1"/>
</dbReference>
<dbReference type="PANTHER" id="PTHR42855:SF1">
    <property type="entry name" value="ABC TRANSPORTER DOMAIN-CONTAINING PROTEIN"/>
    <property type="match status" value="1"/>
</dbReference>
<evidence type="ECO:0000256" key="8">
    <source>
        <dbReference type="ARBA" id="ARBA00023204"/>
    </source>
</evidence>
<dbReference type="InterPro" id="IPR003593">
    <property type="entry name" value="AAA+_ATPase"/>
</dbReference>
<dbReference type="EMBL" id="AMRG01000002">
    <property type="protein sequence ID" value="EKE87023.1"/>
    <property type="molecule type" value="Genomic_DNA"/>
</dbReference>